<protein>
    <submittedName>
        <fullName evidence="2">Uncharacterized protein</fullName>
    </submittedName>
</protein>
<accession>A0AA88KR53</accession>
<dbReference type="RefSeq" id="XP_044554826.1">
    <property type="nucleotide sequence ID" value="XM_044699704.1"/>
</dbReference>
<dbReference type="AlphaFoldDB" id="A0AA88KR53"/>
<dbReference type="Proteomes" id="UP000816034">
    <property type="component" value="Unassembled WGS sequence"/>
</dbReference>
<feature type="region of interest" description="Disordered" evidence="1">
    <location>
        <begin position="1"/>
        <end position="35"/>
    </location>
</feature>
<name>A0AA88KR53_NAELO</name>
<comment type="caution">
    <text evidence="2">The sequence shown here is derived from an EMBL/GenBank/DDBJ whole genome shotgun (WGS) entry which is preliminary data.</text>
</comment>
<evidence type="ECO:0000313" key="2">
    <source>
        <dbReference type="EMBL" id="KAG2392932.1"/>
    </source>
</evidence>
<keyword evidence="3" id="KW-1185">Reference proteome</keyword>
<feature type="compositionally biased region" description="Polar residues" evidence="1">
    <location>
        <begin position="1"/>
        <end position="12"/>
    </location>
</feature>
<gene>
    <name evidence="2" type="ORF">C9374_009509</name>
</gene>
<dbReference type="GeneID" id="68101963"/>
<proteinExistence type="predicted"/>
<evidence type="ECO:0000256" key="1">
    <source>
        <dbReference type="SAM" id="MobiDB-lite"/>
    </source>
</evidence>
<sequence>MSTSNPSTDNINPSTSSAEGTTTTSTSSPPSSLTTNKVAYHVMPEDVRGRLLDQSSVSAAEATHHIDTFVFHFMHERGFTKPLESYEIALQLFNKRRLIKLIQAGEFERAMAYLTTCKRFIRDSEYNTVMRRIFYAFFPCLMLKGETARALKLITEMENLGLYDQEAKLKYGDLLKFDKLSNVISRDMVISKCAEVVSKDLENIEDHFCVDKPDIPSKFEKLDSTALINSLQYVFDFNPTKQAPVSTTKNMNVEATTVSIWSAYSRPTKKTKITHVSSAVSETETATPSADTQSVATHKQLFSLVKQNEVKIFDSPIHSIITHSGSNTKAIVTTIIGGEKDKRLQWRVFNIKDFQELKNQAADEKLAEYVHMGESEFPPSMTFAVNTLFIEIANRNMLLLLKLESDKFYNYTFNTNMTSILMQGDTTCPLVGTATGDLYLASIKLKSIELLGNIDNSAIVMILTCAENESYRYLLLRNGKVCRVELNKEGKLIPDSILKYEPDAACTAIPYMMVNPQKPTELLVKYDTAVRVVVCGKSFRKKSAGREWKDLSAACYSHDGIYTFISRTDGTISVWGGASLLERGTLLDLGPNDYATFMTLAENNTLLIGTKNGRFISYEVVSNK</sequence>
<organism evidence="2 3">
    <name type="scientific">Naegleria lovaniensis</name>
    <name type="common">Amoeba</name>
    <dbReference type="NCBI Taxonomy" id="51637"/>
    <lineage>
        <taxon>Eukaryota</taxon>
        <taxon>Discoba</taxon>
        <taxon>Heterolobosea</taxon>
        <taxon>Tetramitia</taxon>
        <taxon>Eutetramitia</taxon>
        <taxon>Vahlkampfiidae</taxon>
        <taxon>Naegleria</taxon>
    </lineage>
</organism>
<dbReference type="EMBL" id="PYSW02000003">
    <property type="protein sequence ID" value="KAG2392932.1"/>
    <property type="molecule type" value="Genomic_DNA"/>
</dbReference>
<reference evidence="2 3" key="1">
    <citation type="journal article" date="2018" name="BMC Genomics">
        <title>The genome of Naegleria lovaniensis, the basis for a comparative approach to unravel pathogenicity factors of the human pathogenic amoeba N. fowleri.</title>
        <authorList>
            <person name="Liechti N."/>
            <person name="Schurch N."/>
            <person name="Bruggmann R."/>
            <person name="Wittwer M."/>
        </authorList>
    </citation>
    <scope>NUCLEOTIDE SEQUENCE [LARGE SCALE GENOMIC DNA]</scope>
    <source>
        <strain evidence="2 3">ATCC 30569</strain>
    </source>
</reference>
<feature type="compositionally biased region" description="Low complexity" evidence="1">
    <location>
        <begin position="13"/>
        <end position="35"/>
    </location>
</feature>
<evidence type="ECO:0000313" key="3">
    <source>
        <dbReference type="Proteomes" id="UP000816034"/>
    </source>
</evidence>